<evidence type="ECO:0000313" key="3">
    <source>
        <dbReference type="Proteomes" id="UP000095463"/>
    </source>
</evidence>
<feature type="chain" id="PRO_5009190434" description="Linalool dehydratase/isomerase domain-containing protein" evidence="1">
    <location>
        <begin position="23"/>
        <end position="377"/>
    </location>
</feature>
<dbReference type="Proteomes" id="UP000095463">
    <property type="component" value="Unassembled WGS sequence"/>
</dbReference>
<evidence type="ECO:0000256" key="1">
    <source>
        <dbReference type="SAM" id="SignalP"/>
    </source>
</evidence>
<reference evidence="2 3" key="1">
    <citation type="journal article" date="2015" name="Genome Announc.">
        <title>Genome Assemblies of Three Soil-Associated Devosia species: D. insulae, D. limi, and D. soli.</title>
        <authorList>
            <person name="Hassan Y.I."/>
            <person name="Lepp D."/>
            <person name="Zhou T."/>
        </authorList>
    </citation>
    <scope>NUCLEOTIDE SEQUENCE [LARGE SCALE GENOMIC DNA]</scope>
    <source>
        <strain evidence="2 3">DS-56</strain>
    </source>
</reference>
<comment type="caution">
    <text evidence="2">The sequence shown here is derived from an EMBL/GenBank/DDBJ whole genome shotgun (WGS) entry which is preliminary data.</text>
</comment>
<evidence type="ECO:0000313" key="2">
    <source>
        <dbReference type="EMBL" id="OEO31240.1"/>
    </source>
</evidence>
<feature type="signal peptide" evidence="1">
    <location>
        <begin position="1"/>
        <end position="22"/>
    </location>
</feature>
<dbReference type="AlphaFoldDB" id="A0A1E5XRM4"/>
<protein>
    <recommendedName>
        <fullName evidence="4">Linalool dehydratase/isomerase domain-containing protein</fullName>
    </recommendedName>
</protein>
<dbReference type="EMBL" id="LAJE02000165">
    <property type="protein sequence ID" value="OEO31240.1"/>
    <property type="molecule type" value="Genomic_DNA"/>
</dbReference>
<proteinExistence type="predicted"/>
<evidence type="ECO:0008006" key="4">
    <source>
        <dbReference type="Google" id="ProtNLM"/>
    </source>
</evidence>
<keyword evidence="1" id="KW-0732">Signal</keyword>
<name>A0A1E5XRM4_9HYPH</name>
<accession>A0A1E5XRM4</accession>
<dbReference type="OrthoDB" id="8480448at2"/>
<gene>
    <name evidence="2" type="ORF">VW23_017285</name>
</gene>
<sequence length="377" mass="40870">MAIRRAGFALLLMLGLHGAAQASDPMLGQAEIERRAEAAARYLVATETAEGRFFYEFDFLRSHFTADDNIVRQAGAGFILNQFYFLSGKPGFAEPSARSIAYYEAQSIAVGDGLLPSEDETLAGGRAGGAALALLAELFHSRAIGTDFRPDLRQGWFKGLAAQQLPDGGIAQVPGQTTADSYATGETWLALAHYIDLVPDAAEVAATLERLEAGVMARYLAAPDRMFAHWGMMAAAQRLATTGEDRYRDFLKQFAANYVEALMPSADSGTNTCAALEGVIAAAAALERHGVPDLAATLRARIETDLPHNLNLQLPRDSTRLAFGPGQYYEDPKLKTLAGAFRNGAYVLRSRVDSTQHCLSTLLLYRQLIEGVDDWKM</sequence>
<dbReference type="RefSeq" id="WP_069909578.1">
    <property type="nucleotide sequence ID" value="NZ_LAJE02000165.1"/>
</dbReference>
<keyword evidence="3" id="KW-1185">Reference proteome</keyword>
<organism evidence="2 3">
    <name type="scientific">Devosia insulae DS-56</name>
    <dbReference type="NCBI Taxonomy" id="1116389"/>
    <lineage>
        <taxon>Bacteria</taxon>
        <taxon>Pseudomonadati</taxon>
        <taxon>Pseudomonadota</taxon>
        <taxon>Alphaproteobacteria</taxon>
        <taxon>Hyphomicrobiales</taxon>
        <taxon>Devosiaceae</taxon>
        <taxon>Devosia</taxon>
    </lineage>
</organism>